<gene>
    <name evidence="1" type="ORF">G8759_10180</name>
</gene>
<evidence type="ECO:0000313" key="2">
    <source>
        <dbReference type="Proteomes" id="UP000501802"/>
    </source>
</evidence>
<proteinExistence type="predicted"/>
<name>A0A6G9AL03_9BACT</name>
<accession>A0A6G9AL03</accession>
<protein>
    <submittedName>
        <fullName evidence="1">Uncharacterized protein</fullName>
    </submittedName>
</protein>
<dbReference type="KEGG" id="spib:G8759_10180"/>
<sequence>MGKMEQVMLVAGYICEPTNRIGFMGKLQRQSVLYRLLCLLMALHVINVSIDAPDPYEAPRFPGERRENLSINEIESFSELLLEECFGLENAIPEHEESDDDSEVTNVEQDYFFHQLFVFTTLPDHYWYLIRQAVPFKLAHVPTHVPEISSPPPQFAAYPRV</sequence>
<dbReference type="EMBL" id="CP050063">
    <property type="protein sequence ID" value="QIP12965.1"/>
    <property type="molecule type" value="Genomic_DNA"/>
</dbReference>
<dbReference type="AlphaFoldDB" id="A0A6G9AL03"/>
<evidence type="ECO:0000313" key="1">
    <source>
        <dbReference type="EMBL" id="QIP12965.1"/>
    </source>
</evidence>
<reference evidence="1 2" key="1">
    <citation type="submission" date="2020-03" db="EMBL/GenBank/DDBJ databases">
        <authorList>
            <person name="Kim M.K."/>
        </authorList>
    </citation>
    <scope>NUCLEOTIDE SEQUENCE [LARGE SCALE GENOMIC DNA]</scope>
    <source>
        <strain evidence="1 2">BT328</strain>
    </source>
</reference>
<dbReference type="Proteomes" id="UP000501802">
    <property type="component" value="Chromosome"/>
</dbReference>
<dbReference type="RefSeq" id="WP_167207583.1">
    <property type="nucleotide sequence ID" value="NZ_CP050063.1"/>
</dbReference>
<organism evidence="1 2">
    <name type="scientific">Spirosoma aureum</name>
    <dbReference type="NCBI Taxonomy" id="2692134"/>
    <lineage>
        <taxon>Bacteria</taxon>
        <taxon>Pseudomonadati</taxon>
        <taxon>Bacteroidota</taxon>
        <taxon>Cytophagia</taxon>
        <taxon>Cytophagales</taxon>
        <taxon>Cytophagaceae</taxon>
        <taxon>Spirosoma</taxon>
    </lineage>
</organism>
<keyword evidence="2" id="KW-1185">Reference proteome</keyword>